<sequence length="180" mass="20444">MYDCDIRYDVWRYYTEDAVYSVIDGTRYEAKGQTQIRELFDNLEAPETRNEKNDDGGDCRSVIVQSVVTARCPSGQLLVVATTEMFTQSFVVEYIAPGSFAVMASVVMVKRDGADPHTPNTHICRRRRRRRRRVKDAADDADTANATGTRPTNITCLSARKSPLFFVFCYVLWALIVPNQ</sequence>
<proteinExistence type="predicted"/>
<name>A0A6G0Z751_APHCR</name>
<dbReference type="EMBL" id="VUJU01001216">
    <property type="protein sequence ID" value="KAF0766334.1"/>
    <property type="molecule type" value="Genomic_DNA"/>
</dbReference>
<comment type="caution">
    <text evidence="2">The sequence shown here is derived from an EMBL/GenBank/DDBJ whole genome shotgun (WGS) entry which is preliminary data.</text>
</comment>
<keyword evidence="3" id="KW-1185">Reference proteome</keyword>
<accession>A0A6G0Z751</accession>
<reference evidence="2 3" key="1">
    <citation type="submission" date="2019-08" db="EMBL/GenBank/DDBJ databases">
        <title>Whole genome of Aphis craccivora.</title>
        <authorList>
            <person name="Voronova N.V."/>
            <person name="Shulinski R.S."/>
            <person name="Bandarenka Y.V."/>
            <person name="Zhorov D.G."/>
            <person name="Warner D."/>
        </authorList>
    </citation>
    <scope>NUCLEOTIDE SEQUENCE [LARGE SCALE GENOMIC DNA]</scope>
    <source>
        <strain evidence="2">180601</strain>
        <tissue evidence="2">Whole Body</tissue>
    </source>
</reference>
<dbReference type="AlphaFoldDB" id="A0A6G0Z751"/>
<organism evidence="2 3">
    <name type="scientific">Aphis craccivora</name>
    <name type="common">Cowpea aphid</name>
    <dbReference type="NCBI Taxonomy" id="307492"/>
    <lineage>
        <taxon>Eukaryota</taxon>
        <taxon>Metazoa</taxon>
        <taxon>Ecdysozoa</taxon>
        <taxon>Arthropoda</taxon>
        <taxon>Hexapoda</taxon>
        <taxon>Insecta</taxon>
        <taxon>Pterygota</taxon>
        <taxon>Neoptera</taxon>
        <taxon>Paraneoptera</taxon>
        <taxon>Hemiptera</taxon>
        <taxon>Sternorrhyncha</taxon>
        <taxon>Aphidomorpha</taxon>
        <taxon>Aphidoidea</taxon>
        <taxon>Aphididae</taxon>
        <taxon>Aphidini</taxon>
        <taxon>Aphis</taxon>
        <taxon>Aphis</taxon>
    </lineage>
</organism>
<evidence type="ECO:0000313" key="2">
    <source>
        <dbReference type="EMBL" id="KAF0766334.1"/>
    </source>
</evidence>
<gene>
    <name evidence="2" type="ORF">FWK35_00015032</name>
</gene>
<feature type="compositionally biased region" description="Basic residues" evidence="1">
    <location>
        <begin position="125"/>
        <end position="134"/>
    </location>
</feature>
<protein>
    <submittedName>
        <fullName evidence="2">NTF2 domain-containing protein</fullName>
    </submittedName>
</protein>
<evidence type="ECO:0000313" key="3">
    <source>
        <dbReference type="Proteomes" id="UP000478052"/>
    </source>
</evidence>
<evidence type="ECO:0000256" key="1">
    <source>
        <dbReference type="SAM" id="MobiDB-lite"/>
    </source>
</evidence>
<feature type="region of interest" description="Disordered" evidence="1">
    <location>
        <begin position="125"/>
        <end position="145"/>
    </location>
</feature>
<dbReference type="Proteomes" id="UP000478052">
    <property type="component" value="Unassembled WGS sequence"/>
</dbReference>